<sequence>MTLIKLIAAIAAGVIAFAFVIWFAYLALLAASSGNLY</sequence>
<comment type="caution">
    <text evidence="2">The sequence shown here is derived from an EMBL/GenBank/DDBJ whole genome shotgun (WGS) entry which is preliminary data.</text>
</comment>
<keyword evidence="1" id="KW-0472">Membrane</keyword>
<evidence type="ECO:0000313" key="2">
    <source>
        <dbReference type="EMBL" id="KKN24325.1"/>
    </source>
</evidence>
<dbReference type="EMBL" id="LAZR01002890">
    <property type="protein sequence ID" value="KKN24325.1"/>
    <property type="molecule type" value="Genomic_DNA"/>
</dbReference>
<name>A0A0F9NXZ9_9ZZZZ</name>
<proteinExistence type="predicted"/>
<keyword evidence="1" id="KW-0812">Transmembrane</keyword>
<evidence type="ECO:0000256" key="1">
    <source>
        <dbReference type="SAM" id="Phobius"/>
    </source>
</evidence>
<dbReference type="AlphaFoldDB" id="A0A0F9NXZ9"/>
<reference evidence="2" key="1">
    <citation type="journal article" date="2015" name="Nature">
        <title>Complex archaea that bridge the gap between prokaryotes and eukaryotes.</title>
        <authorList>
            <person name="Spang A."/>
            <person name="Saw J.H."/>
            <person name="Jorgensen S.L."/>
            <person name="Zaremba-Niedzwiedzka K."/>
            <person name="Martijn J."/>
            <person name="Lind A.E."/>
            <person name="van Eijk R."/>
            <person name="Schleper C."/>
            <person name="Guy L."/>
            <person name="Ettema T.J."/>
        </authorList>
    </citation>
    <scope>NUCLEOTIDE SEQUENCE</scope>
</reference>
<feature type="transmembrane region" description="Helical" evidence="1">
    <location>
        <begin position="6"/>
        <end position="31"/>
    </location>
</feature>
<protein>
    <submittedName>
        <fullName evidence="2">Uncharacterized protein</fullName>
    </submittedName>
</protein>
<organism evidence="2">
    <name type="scientific">marine sediment metagenome</name>
    <dbReference type="NCBI Taxonomy" id="412755"/>
    <lineage>
        <taxon>unclassified sequences</taxon>
        <taxon>metagenomes</taxon>
        <taxon>ecological metagenomes</taxon>
    </lineage>
</organism>
<accession>A0A0F9NXZ9</accession>
<gene>
    <name evidence="2" type="ORF">LCGC14_0895890</name>
</gene>
<keyword evidence="1" id="KW-1133">Transmembrane helix</keyword>